<keyword evidence="3" id="KW-1185">Reference proteome</keyword>
<dbReference type="Pfam" id="PF02515">
    <property type="entry name" value="CoA_transf_3"/>
    <property type="match status" value="1"/>
</dbReference>
<dbReference type="InterPro" id="IPR003673">
    <property type="entry name" value="CoA-Trfase_fam_III"/>
</dbReference>
<comment type="caution">
    <text evidence="2">The sequence shown here is derived from an EMBL/GenBank/DDBJ whole genome shotgun (WGS) entry which is preliminary data.</text>
</comment>
<evidence type="ECO:0000256" key="1">
    <source>
        <dbReference type="ARBA" id="ARBA00022679"/>
    </source>
</evidence>
<gene>
    <name evidence="2" type="ORF">J2T57_004096</name>
</gene>
<dbReference type="PANTHER" id="PTHR48207:SF3">
    <property type="entry name" value="SUCCINATE--HYDROXYMETHYLGLUTARATE COA-TRANSFERASE"/>
    <property type="match status" value="1"/>
</dbReference>
<evidence type="ECO:0000313" key="3">
    <source>
        <dbReference type="Proteomes" id="UP001205843"/>
    </source>
</evidence>
<organism evidence="2 3">
    <name type="scientific">Natronocella acetinitrilica</name>
    <dbReference type="NCBI Taxonomy" id="414046"/>
    <lineage>
        <taxon>Bacteria</taxon>
        <taxon>Pseudomonadati</taxon>
        <taxon>Pseudomonadota</taxon>
        <taxon>Gammaproteobacteria</taxon>
        <taxon>Chromatiales</taxon>
        <taxon>Ectothiorhodospiraceae</taxon>
        <taxon>Natronocella</taxon>
    </lineage>
</organism>
<reference evidence="2" key="1">
    <citation type="submission" date="2022-03" db="EMBL/GenBank/DDBJ databases">
        <title>Genomic Encyclopedia of Type Strains, Phase III (KMG-III): the genomes of soil and plant-associated and newly described type strains.</title>
        <authorList>
            <person name="Whitman W."/>
        </authorList>
    </citation>
    <scope>NUCLEOTIDE SEQUENCE</scope>
    <source>
        <strain evidence="2">ANL 6-2</strain>
    </source>
</reference>
<dbReference type="Proteomes" id="UP001205843">
    <property type="component" value="Unassembled WGS sequence"/>
</dbReference>
<sequence length="415" mass="44902">MHESDNTTTKGALSGVRVLDLSRILAGPWAAQNLADLGAEVIKVERPGRGDDTRRWGPPYLRDGNGNDTSEAAYFLSANRNKRSVTIDITTEAGQRLVRELAARSDVLIENYKVGGLKRYGLDQESLRALNPRLIYCSVTGFGQDGPYAHRAGYDFLIQGMGGLMSITGHPDDAPGGGPMKAGVAITDIVTGLYASIAILAALNHRQASGEGQYIDMALLDVQIACLANQNMNYLTTGKAPGRMGNAHPNIVPYQDFPAADGDLILTIGNDDQFARFCTVADHPEWADDPRFATNAERVRHREVLVPMIRQTTVMRTRETWISQLEAAGVPCGPINRIDEVFANPQVQARGMQVSLPHPVAGSTPLVASPIRLSETPVRYRHPPPGLGQHTREVLAETLGLGDDALDRLQGDGVI</sequence>
<dbReference type="InterPro" id="IPR023606">
    <property type="entry name" value="CoA-Trfase_III_dom_1_sf"/>
</dbReference>
<proteinExistence type="predicted"/>
<dbReference type="InterPro" id="IPR050483">
    <property type="entry name" value="CoA-transferase_III_domain"/>
</dbReference>
<protein>
    <submittedName>
        <fullName evidence="2">Crotonobetainyl-CoA:carnitine CoA-transferase CaiB-like acyl-CoA transferase</fullName>
    </submittedName>
</protein>
<keyword evidence="1" id="KW-0808">Transferase</keyword>
<dbReference type="GO" id="GO:0008410">
    <property type="term" value="F:CoA-transferase activity"/>
    <property type="evidence" value="ECO:0007669"/>
    <property type="project" value="TreeGrafter"/>
</dbReference>
<dbReference type="PANTHER" id="PTHR48207">
    <property type="entry name" value="SUCCINATE--HYDROXYMETHYLGLUTARATE COA-TRANSFERASE"/>
    <property type="match status" value="1"/>
</dbReference>
<dbReference type="AlphaFoldDB" id="A0AAE3G7M3"/>
<dbReference type="Gene3D" id="3.30.1540.10">
    <property type="entry name" value="formyl-coa transferase, domain 3"/>
    <property type="match status" value="1"/>
</dbReference>
<name>A0AAE3G7M3_9GAMM</name>
<dbReference type="RefSeq" id="WP_253484417.1">
    <property type="nucleotide sequence ID" value="NZ_JALJXV010000012.1"/>
</dbReference>
<dbReference type="Gene3D" id="3.40.50.10540">
    <property type="entry name" value="Crotonobetainyl-coa:carnitine coa-transferase, domain 1"/>
    <property type="match status" value="1"/>
</dbReference>
<evidence type="ECO:0000313" key="2">
    <source>
        <dbReference type="EMBL" id="MCP1676922.1"/>
    </source>
</evidence>
<dbReference type="InterPro" id="IPR044855">
    <property type="entry name" value="CoA-Trfase_III_dom3_sf"/>
</dbReference>
<accession>A0AAE3G7M3</accession>
<dbReference type="SUPFAM" id="SSF89796">
    <property type="entry name" value="CoA-transferase family III (CaiB/BaiF)"/>
    <property type="match status" value="1"/>
</dbReference>
<dbReference type="EMBL" id="JALJXV010000012">
    <property type="protein sequence ID" value="MCP1676922.1"/>
    <property type="molecule type" value="Genomic_DNA"/>
</dbReference>